<dbReference type="PANTHER" id="PTHR31151">
    <property type="entry name" value="PROLINE-TRNA LIGASE (DUF1680)"/>
    <property type="match status" value="1"/>
</dbReference>
<dbReference type="GO" id="GO:0016787">
    <property type="term" value="F:hydrolase activity"/>
    <property type="evidence" value="ECO:0007669"/>
    <property type="project" value="UniProtKB-KW"/>
</dbReference>
<feature type="domain" description="Non-reducing end beta-L-arabinofuranosidase-like GH127 catalytic" evidence="1">
    <location>
        <begin position="50"/>
        <end position="148"/>
    </location>
</feature>
<evidence type="ECO:0000313" key="3">
    <source>
        <dbReference type="EMBL" id="HJD28489.1"/>
    </source>
</evidence>
<dbReference type="Pfam" id="PF07944">
    <property type="entry name" value="Beta-AFase-like_GH127_cat"/>
    <property type="match status" value="1"/>
</dbReference>
<evidence type="ECO:0000259" key="2">
    <source>
        <dbReference type="Pfam" id="PF20736"/>
    </source>
</evidence>
<dbReference type="InterPro" id="IPR049046">
    <property type="entry name" value="Beta-AFase-like_GH127_middle"/>
</dbReference>
<gene>
    <name evidence="3" type="ORF">H9914_05790</name>
</gene>
<keyword evidence="3" id="KW-0378">Hydrolase</keyword>
<proteinExistence type="predicted"/>
<evidence type="ECO:0000313" key="4">
    <source>
        <dbReference type="Proteomes" id="UP000823892"/>
    </source>
</evidence>
<protein>
    <submittedName>
        <fullName evidence="3">Glycoside hydrolase family 127 protein</fullName>
    </submittedName>
</protein>
<dbReference type="EMBL" id="DWUY01000125">
    <property type="protein sequence ID" value="HJD28489.1"/>
    <property type="molecule type" value="Genomic_DNA"/>
</dbReference>
<organism evidence="3 4">
    <name type="scientific">Candidatus Blautia avicola</name>
    <dbReference type="NCBI Taxonomy" id="2838483"/>
    <lineage>
        <taxon>Bacteria</taxon>
        <taxon>Bacillati</taxon>
        <taxon>Bacillota</taxon>
        <taxon>Clostridia</taxon>
        <taxon>Lachnospirales</taxon>
        <taxon>Lachnospiraceae</taxon>
        <taxon>Blautia</taxon>
    </lineage>
</organism>
<dbReference type="Proteomes" id="UP000823892">
    <property type="component" value="Unassembled WGS sequence"/>
</dbReference>
<feature type="non-terminal residue" evidence="3">
    <location>
        <position position="1"/>
    </location>
</feature>
<reference evidence="3" key="2">
    <citation type="submission" date="2021-04" db="EMBL/GenBank/DDBJ databases">
        <authorList>
            <person name="Gilroy R."/>
        </authorList>
    </citation>
    <scope>NUCLEOTIDE SEQUENCE</scope>
    <source>
        <strain evidence="3">ChiBcec6-4105</strain>
    </source>
</reference>
<accession>A0A9D2QRT5</accession>
<comment type="caution">
    <text evidence="3">The sequence shown here is derived from an EMBL/GenBank/DDBJ whole genome shotgun (WGS) entry which is preliminary data.</text>
</comment>
<dbReference type="InterPro" id="IPR012878">
    <property type="entry name" value="Beta-AFase-like_GH127_cat"/>
</dbReference>
<name>A0A9D2QRT5_9FIRM</name>
<dbReference type="Pfam" id="PF20736">
    <property type="entry name" value="Glyco_hydro127M"/>
    <property type="match status" value="1"/>
</dbReference>
<sequence>FKYPAMLSYFYNDKDYEKISIEGIQCLEKYHGTAAGVINGDEHLSGNSPSQGAELCSVVEYMFSLQTMLEAFGNPYFADKLEKLAYNALPATITEDFMAHQYLQQANQVIANKAKRPWFNNNEESNMFGLEPNFGCCTANMHQGWPKFIKSLWYKEGKNTFIAMVHAPSSLFTDINGKSVHITAETDYPFKNRIKYNLKGNGIKDCTLKIRIPSWCNKFTIYKNDNIYHAKNTALSDNDFIILQDLQENDTVVIEFAMEIRKTFWYHNSIAIERGPLVYSLDIKENWKIFRELMGIKDYEVYPETPWNYALALNGECKECIQDISDTPFSKKSPPVTLYTKGKLCQNWGLSNNSAADLPYSPVHIDNTEEEIRLIPYGCSKLRVTEFPFYT</sequence>
<dbReference type="PANTHER" id="PTHR31151:SF0">
    <property type="entry name" value="PROLINE-TRNA LIGASE (DUF1680)"/>
    <property type="match status" value="1"/>
</dbReference>
<evidence type="ECO:0000259" key="1">
    <source>
        <dbReference type="Pfam" id="PF07944"/>
    </source>
</evidence>
<reference evidence="3" key="1">
    <citation type="journal article" date="2021" name="PeerJ">
        <title>Extensive microbial diversity within the chicken gut microbiome revealed by metagenomics and culture.</title>
        <authorList>
            <person name="Gilroy R."/>
            <person name="Ravi A."/>
            <person name="Getino M."/>
            <person name="Pursley I."/>
            <person name="Horton D.L."/>
            <person name="Alikhan N.F."/>
            <person name="Baker D."/>
            <person name="Gharbi K."/>
            <person name="Hall N."/>
            <person name="Watson M."/>
            <person name="Adriaenssens E.M."/>
            <person name="Foster-Nyarko E."/>
            <person name="Jarju S."/>
            <person name="Secka A."/>
            <person name="Antonio M."/>
            <person name="Oren A."/>
            <person name="Chaudhuri R.R."/>
            <person name="La Ragione R."/>
            <person name="Hildebrand F."/>
            <person name="Pallen M.J."/>
        </authorList>
    </citation>
    <scope>NUCLEOTIDE SEQUENCE</scope>
    <source>
        <strain evidence="3">ChiBcec6-4105</strain>
    </source>
</reference>
<feature type="domain" description="Non-reducing end beta-L-arabinofuranosidase-like GH127 middle" evidence="2">
    <location>
        <begin position="168"/>
        <end position="258"/>
    </location>
</feature>
<dbReference type="AlphaFoldDB" id="A0A9D2QRT5"/>